<protein>
    <submittedName>
        <fullName evidence="1">Uncharacterized protein</fullName>
    </submittedName>
</protein>
<proteinExistence type="predicted"/>
<sequence>MNKIYLFNPSLVNWDFPHLNFNKIALNQFKIDFNAGKNINMLLKHLS</sequence>
<dbReference type="AlphaFoldDB" id="A0A0K2TAM2"/>
<dbReference type="EMBL" id="HACA01005697">
    <property type="protein sequence ID" value="CDW23058.1"/>
    <property type="molecule type" value="Transcribed_RNA"/>
</dbReference>
<evidence type="ECO:0000313" key="1">
    <source>
        <dbReference type="EMBL" id="CDW23058.1"/>
    </source>
</evidence>
<name>A0A0K2TAM2_LEPSM</name>
<accession>A0A0K2TAM2</accession>
<organism evidence="1">
    <name type="scientific">Lepeophtheirus salmonis</name>
    <name type="common">Salmon louse</name>
    <name type="synonym">Caligus salmonis</name>
    <dbReference type="NCBI Taxonomy" id="72036"/>
    <lineage>
        <taxon>Eukaryota</taxon>
        <taxon>Metazoa</taxon>
        <taxon>Ecdysozoa</taxon>
        <taxon>Arthropoda</taxon>
        <taxon>Crustacea</taxon>
        <taxon>Multicrustacea</taxon>
        <taxon>Hexanauplia</taxon>
        <taxon>Copepoda</taxon>
        <taxon>Siphonostomatoida</taxon>
        <taxon>Caligidae</taxon>
        <taxon>Lepeophtheirus</taxon>
    </lineage>
</organism>
<reference evidence="1" key="1">
    <citation type="submission" date="2014-05" db="EMBL/GenBank/DDBJ databases">
        <authorList>
            <person name="Chronopoulou M."/>
        </authorList>
    </citation>
    <scope>NUCLEOTIDE SEQUENCE</scope>
    <source>
        <tissue evidence="1">Whole organism</tissue>
    </source>
</reference>